<dbReference type="Proteomes" id="UP001485043">
    <property type="component" value="Unassembled WGS sequence"/>
</dbReference>
<feature type="region of interest" description="Disordered" evidence="12">
    <location>
        <begin position="818"/>
        <end position="837"/>
    </location>
</feature>
<keyword evidence="8" id="KW-0445">Lipid transport</keyword>
<comment type="subcellular location">
    <subcellularLocation>
        <location evidence="1">Endoplasmic reticulum membrane</location>
        <topology evidence="1">Peripheral membrane protein</topology>
    </subcellularLocation>
    <subcellularLocation>
        <location evidence="2">Preautophagosomal structure membrane</location>
        <topology evidence="2">Peripheral membrane protein</topology>
    </subcellularLocation>
</comment>
<keyword evidence="9" id="KW-0472">Membrane</keyword>
<dbReference type="Pfam" id="PF13329">
    <property type="entry name" value="ATG2_CAD"/>
    <property type="match status" value="1"/>
</dbReference>
<dbReference type="GO" id="GO:0000045">
    <property type="term" value="P:autophagosome assembly"/>
    <property type="evidence" value="ECO:0007669"/>
    <property type="project" value="TreeGrafter"/>
</dbReference>
<comment type="similarity">
    <text evidence="3">Belongs to the ATG2 family.</text>
</comment>
<dbReference type="PANTHER" id="PTHR13190">
    <property type="entry name" value="AUTOPHAGY-RELATED 2, ISOFORM A"/>
    <property type="match status" value="1"/>
</dbReference>
<evidence type="ECO:0000256" key="5">
    <source>
        <dbReference type="ARBA" id="ARBA00022448"/>
    </source>
</evidence>
<proteinExistence type="inferred from homology"/>
<accession>A0AAW1T5W9</accession>
<feature type="compositionally biased region" description="Basic and acidic residues" evidence="12">
    <location>
        <begin position="256"/>
        <end position="274"/>
    </location>
</feature>
<evidence type="ECO:0000256" key="9">
    <source>
        <dbReference type="ARBA" id="ARBA00023136"/>
    </source>
</evidence>
<dbReference type="GO" id="GO:0034045">
    <property type="term" value="C:phagophore assembly site membrane"/>
    <property type="evidence" value="ECO:0007669"/>
    <property type="project" value="UniProtKB-SubCell"/>
</dbReference>
<evidence type="ECO:0000256" key="10">
    <source>
        <dbReference type="ARBA" id="ARBA00024479"/>
    </source>
</evidence>
<dbReference type="GO" id="GO:0061709">
    <property type="term" value="P:reticulophagy"/>
    <property type="evidence" value="ECO:0007669"/>
    <property type="project" value="TreeGrafter"/>
</dbReference>
<evidence type="ECO:0000313" key="13">
    <source>
        <dbReference type="EMBL" id="KAK9864223.1"/>
    </source>
</evidence>
<dbReference type="GO" id="GO:0061908">
    <property type="term" value="C:phagophore"/>
    <property type="evidence" value="ECO:0007669"/>
    <property type="project" value="TreeGrafter"/>
</dbReference>
<dbReference type="GO" id="GO:0061723">
    <property type="term" value="P:glycophagy"/>
    <property type="evidence" value="ECO:0007669"/>
    <property type="project" value="TreeGrafter"/>
</dbReference>
<dbReference type="GO" id="GO:0005789">
    <property type="term" value="C:endoplasmic reticulum membrane"/>
    <property type="evidence" value="ECO:0007669"/>
    <property type="project" value="UniProtKB-SubCell"/>
</dbReference>
<evidence type="ECO:0000256" key="7">
    <source>
        <dbReference type="ARBA" id="ARBA00023006"/>
    </source>
</evidence>
<name>A0AAW1T5W9_9CHLO</name>
<evidence type="ECO:0000256" key="11">
    <source>
        <dbReference type="ARBA" id="ARBA00024615"/>
    </source>
</evidence>
<reference evidence="13 14" key="1">
    <citation type="journal article" date="2024" name="Nat. Commun.">
        <title>Phylogenomics reveals the evolutionary origins of lichenization in chlorophyte algae.</title>
        <authorList>
            <person name="Puginier C."/>
            <person name="Libourel C."/>
            <person name="Otte J."/>
            <person name="Skaloud P."/>
            <person name="Haon M."/>
            <person name="Grisel S."/>
            <person name="Petersen M."/>
            <person name="Berrin J.G."/>
            <person name="Delaux P.M."/>
            <person name="Dal Grande F."/>
            <person name="Keller J."/>
        </authorList>
    </citation>
    <scope>NUCLEOTIDE SEQUENCE [LARGE SCALE GENOMIC DNA]</scope>
    <source>
        <strain evidence="13 14">SAG 2523</strain>
    </source>
</reference>
<dbReference type="GO" id="GO:0034727">
    <property type="term" value="P:piecemeal microautophagy of the nucleus"/>
    <property type="evidence" value="ECO:0007669"/>
    <property type="project" value="TreeGrafter"/>
</dbReference>
<comment type="caution">
    <text evidence="13">The sequence shown here is derived from an EMBL/GenBank/DDBJ whole genome shotgun (WGS) entry which is preliminary data.</text>
</comment>
<dbReference type="EMBL" id="JALJOV010000378">
    <property type="protein sequence ID" value="KAK9864223.1"/>
    <property type="molecule type" value="Genomic_DNA"/>
</dbReference>
<evidence type="ECO:0000313" key="14">
    <source>
        <dbReference type="Proteomes" id="UP001485043"/>
    </source>
</evidence>
<dbReference type="PANTHER" id="PTHR13190:SF1">
    <property type="entry name" value="AUTOPHAGY-RELATED 2, ISOFORM A"/>
    <property type="match status" value="1"/>
</dbReference>
<evidence type="ECO:0000256" key="4">
    <source>
        <dbReference type="ARBA" id="ARBA00018070"/>
    </source>
</evidence>
<keyword evidence="14" id="KW-1185">Reference proteome</keyword>
<evidence type="ECO:0000256" key="3">
    <source>
        <dbReference type="ARBA" id="ARBA00009714"/>
    </source>
</evidence>
<comment type="catalytic activity">
    <reaction evidence="11">
        <text>a 1,2-diacyl-sn-glycero-3-phosphoethanolamine(in) = a 1,2-diacyl-sn-glycero-3-phosphoethanolamine(out)</text>
        <dbReference type="Rhea" id="RHEA:38895"/>
        <dbReference type="ChEBI" id="CHEBI:64612"/>
    </reaction>
</comment>
<dbReference type="GO" id="GO:0000422">
    <property type="term" value="P:autophagy of mitochondrion"/>
    <property type="evidence" value="ECO:0007669"/>
    <property type="project" value="TreeGrafter"/>
</dbReference>
<keyword evidence="7" id="KW-0072">Autophagy</keyword>
<gene>
    <name evidence="13" type="ORF">WJX84_000099</name>
</gene>
<dbReference type="GO" id="GO:0006869">
    <property type="term" value="P:lipid transport"/>
    <property type="evidence" value="ECO:0007669"/>
    <property type="project" value="UniProtKB-KW"/>
</dbReference>
<keyword evidence="6" id="KW-0256">Endoplasmic reticulum</keyword>
<feature type="compositionally biased region" description="Low complexity" evidence="12">
    <location>
        <begin position="1759"/>
        <end position="1780"/>
    </location>
</feature>
<feature type="region of interest" description="Disordered" evidence="12">
    <location>
        <begin position="1758"/>
        <end position="1780"/>
    </location>
</feature>
<dbReference type="InterPro" id="IPR026849">
    <property type="entry name" value="ATG2"/>
</dbReference>
<feature type="compositionally biased region" description="Low complexity" evidence="12">
    <location>
        <begin position="1378"/>
        <end position="1387"/>
    </location>
</feature>
<feature type="region of interest" description="Disordered" evidence="12">
    <location>
        <begin position="1368"/>
        <end position="1407"/>
    </location>
</feature>
<dbReference type="GO" id="GO:0043495">
    <property type="term" value="F:protein-membrane adaptor activity"/>
    <property type="evidence" value="ECO:0007669"/>
    <property type="project" value="TreeGrafter"/>
</dbReference>
<comment type="catalytic activity">
    <reaction evidence="10">
        <text>a 1,2-diacyl-sn-glycero-3-phospho-L-serine(in) = a 1,2-diacyl-sn-glycero-3-phospho-L-serine(out)</text>
        <dbReference type="Rhea" id="RHEA:38663"/>
        <dbReference type="ChEBI" id="CHEBI:57262"/>
    </reaction>
</comment>
<evidence type="ECO:0000256" key="6">
    <source>
        <dbReference type="ARBA" id="ARBA00022824"/>
    </source>
</evidence>
<organism evidence="13 14">
    <name type="scientific">Apatococcus fuscideae</name>
    <dbReference type="NCBI Taxonomy" id="2026836"/>
    <lineage>
        <taxon>Eukaryota</taxon>
        <taxon>Viridiplantae</taxon>
        <taxon>Chlorophyta</taxon>
        <taxon>core chlorophytes</taxon>
        <taxon>Trebouxiophyceae</taxon>
        <taxon>Chlorellales</taxon>
        <taxon>Chlorellaceae</taxon>
        <taxon>Apatococcus</taxon>
    </lineage>
</organism>
<keyword evidence="5" id="KW-0813">Transport</keyword>
<feature type="region of interest" description="Disordered" evidence="12">
    <location>
        <begin position="232"/>
        <end position="274"/>
    </location>
</feature>
<protein>
    <recommendedName>
        <fullName evidence="4">Autophagy-related protein 2</fullName>
    </recommendedName>
</protein>
<dbReference type="GO" id="GO:0032266">
    <property type="term" value="F:phosphatidylinositol-3-phosphate binding"/>
    <property type="evidence" value="ECO:0007669"/>
    <property type="project" value="TreeGrafter"/>
</dbReference>
<feature type="region of interest" description="Disordered" evidence="12">
    <location>
        <begin position="109"/>
        <end position="130"/>
    </location>
</feature>
<sequence>MMSAILDSISKRIFKFLLKRHLGQLLKNEVELNIQAGSTVSFEARKALLNCDYLNSQLDSPYWEITAGYAGLIKASIPITRLTSSPCQVSVEEIFLEVQPRALAKLARGPGQSAAGESGPSSPDAPENFGLGESSITDSVQYIAGSIEKVLQELQLEASNIRIHLELPASAGLAQSSSLVRLQVEKLHYSGEASPMAVVVSAARPPFRKLSKRVQFQGLTVELVSLSNKADSAQDLQGSSRAERPGMPAAIPGSPEDGRMGDMEEGEPHSIICRDDGKGWSGGISLQLTWPSKSHTHPQIAANLTLQPLQVHLHPHHLVLLATLGQCVGEAASQASERQAAHERIADSAGFLGRSFGTGSHLGGRSFLESVLLPDCNSLVEEAVTPLHSSSYYESGHEASMLPPSSSRLYQMSGAYLTYGSSAPPFASASLAGTDFFHDTSSEYGDGFASARSFGSSAAGSVLRDSRAPAAGRLAGAEETTAAGRQQDLELASWHLTASVEAVSLVLLYTEDEYMLGMSQDLEASSGAYGPRLLVEGGRLGLSLDARQPDCMTASLALARLEAVEHLPCTSPHTTSSALTEVKQLPQLLPTVRYGQRPVPSFCGFSFAPLRQTLYRSTLSQLSSLSASHCPPGSTSSHELAIWPVLCAGSAYDPDQNTHSLHLSATSKPYTPDRLQHFFQPLLRHQAQQAVLALRLPRSARNKTPPERSLSGAYAEGLDLLSDVLGDLKGMNPGQRSLGKPKASQSSGDSWKVSLLMPHICVLMALPTSASGAAYAALDVFCAPPPAVPEARSRSSRSGSAAVAAAVPILSVHSGCSGGGSRASSQPSSAAGHGDEWQGDLGIGRAKLYLIQDPFATDLGCGGNLAGRKLEAHLVAEVVMPERQRSSSKSSFVWRPCAAASPGFMKNCWDFTHRHTGQTGDEAASTATLSLDAEHVHNKAVASSTTTLRFKAASIQLTLSRADMVALSQLAAAAVSFQEAAHAATWEGIGDERDCLAACPPSQTTLQLQAEVHCKLLSDGQGLGRQDANADGAAFQLTAKKLKVIHVACIGGCTDASLLHVICQGVDLKSATTGTALLHSPFPSTTHGACQPTLEFVQMHERAGDDEAAEGSGSVQQSRSVRLQRVTLGSEGGDVTVSWWESLAKLLAFGSPDDCDASPATDFCTNWSVSMQEAAAEQRGPSFEAAQAVDVTSALLAAAGYCRLVQEGQLDIAFQQATTSPPGPFQMDISNQRLHCALTRKRLQVFQAFTNQLAAFYAPAPRPVGGMRHDDTRAAPLVEASAWAGDDSCDAHPADLLAHSPVHVMDGVVQDAFMGAMAEALQERMAANGSEQPAVVPQPPRSSASLEAEGTWLIEDGDGVLLLQEDHFQAPPGSPGTGEAEGVARPAGGRGPGRHKRRSALADLPPDYPTPATRVRLCHLTCLFEVCHQNDPDPGQSRAPDVPDGRLEIEVEDLCAQVDCFGEGEQWVSRTAVSIHQLGMRDCSSRSAASPQRTNRLLTHHATLRHPRDPATPMLQVELEKVKPSHSQDSGDMSGAEEFRMQVALLPLRLRLDKHVITFLQAFIAPQDPNYADFEAVDAATVPTVGATVDSAGCSAFFQKVEVEGFSVMIEFQQHQVDMAALWARQPVEFLNLVPWGGLHLSLPTLTLKGVQGWPALLASILGAWLDHINSTQRRKLVTAVAPIQALCRVGGALNELLAIPAEALGMAAASPADGNRPMPVSHKLQRSLTSLAKAVTVEALSLGATVAHGAQVVLQGRPSSAAPAPSQSPSVNTAGARRAASASTTTGAATYIPYAIPYATGAPSVGGVVIRAIKAAPGAASEAAAAVRVRILGARNALDPDRQHESHMADVLPRQ</sequence>
<evidence type="ECO:0000256" key="1">
    <source>
        <dbReference type="ARBA" id="ARBA00004406"/>
    </source>
</evidence>
<evidence type="ECO:0000256" key="8">
    <source>
        <dbReference type="ARBA" id="ARBA00023055"/>
    </source>
</evidence>
<evidence type="ECO:0000256" key="2">
    <source>
        <dbReference type="ARBA" id="ARBA00004623"/>
    </source>
</evidence>
<evidence type="ECO:0000256" key="12">
    <source>
        <dbReference type="SAM" id="MobiDB-lite"/>
    </source>
</evidence>